<evidence type="ECO:0000313" key="7">
    <source>
        <dbReference type="EMBL" id="GFG36604.1"/>
    </source>
</evidence>
<dbReference type="PANTHER" id="PTHR43903">
    <property type="entry name" value="NEUROLIGIN"/>
    <property type="match status" value="1"/>
</dbReference>
<dbReference type="Gene3D" id="3.40.50.1820">
    <property type="entry name" value="alpha/beta hydrolase"/>
    <property type="match status" value="1"/>
</dbReference>
<keyword evidence="5" id="KW-1133">Transmembrane helix</keyword>
<sequence length="840" mass="92994">MRSTRCFSKTLTTATPRETAVLLLIAFALLARVTEAGPRYSSRIVETKTGAIRGIILELNSKRLEPVEVFRGVPYAAPPVGDLRYRPPVPPLVWTGTRLADTFGAVCPQRYPDISNRSAALLSMPRGRYQHLKRLIPLLANQSEDCLFLNIYVPGSGNRGLEAPYAVMVYIHGESYEWNSGNPYDGSVLASYGHVIVITLNFRLGVLGFLRTRPGPDREGVAGANLGLRDILAALQWLRHNIAAFGGDPSRVTVLGHDTGAALVNLLLISSAAKGLFHRVVMLSGSVLSPWAVVQQPDTLRRTVAEQMGCHTADDEDSAPCLRTKPLSALLDVQFEPPRFLPRFGPSILSDADTSEPTLAMEHDNEAFITCELMLGTTTTESYLDFNAADIQYGFEEDQRNRVLRTYIRNAYVYHLNEIFSTVRNEYTDWDKPIQHPINIRDSTMEALSDGHTVSPLVRVGYLHARRGAKTYFFHFGYQTKESDYPQRLGSVRGEDVTYILGLPLVGGQPFFPQNYSRQDVGVAEAVLNFFTNFAKTGDPNEPRVQKTDYGTVKEKMRYRGLNWEAYEIGSQLYLSIALKPKMKSHYRGHKMAVWLNLIPQLHQPGDEDVSMRHHHFHERGEHYYSGVVRPESYTRLPPLLHTVTTTGPRNPSGPPLGRECLPNSTSEEDLMRRSDEDDNEDEAGLLQRLATSHYYSYTAALGVTIGVGCLLLVLNMLIFAGIYYQRDRDRRRHSAPSGSSSSASSEGIPMSHHPQQSQATSGTSSPAPTAHVIKVHEPPPSYTTVAKSPSIPEPPPPPRQSAPQGCVAPSSTPVPPVRSTSATSGGTVKKRVQIQEISV</sequence>
<evidence type="ECO:0000256" key="5">
    <source>
        <dbReference type="SAM" id="Phobius"/>
    </source>
</evidence>
<reference evidence="8" key="1">
    <citation type="submission" date="2020-01" db="EMBL/GenBank/DDBJ databases">
        <title>Draft genome sequence of the Termite Coptotermes fromosanus.</title>
        <authorList>
            <person name="Itakura S."/>
            <person name="Yosikawa Y."/>
            <person name="Umezawa K."/>
        </authorList>
    </citation>
    <scope>NUCLEOTIDE SEQUENCE [LARGE SCALE GENOMIC DNA]</scope>
</reference>
<evidence type="ECO:0000256" key="2">
    <source>
        <dbReference type="ARBA" id="ARBA00022729"/>
    </source>
</evidence>
<dbReference type="FunFam" id="3.40.50.1820:FF:000138">
    <property type="entry name" value="Neuroligin-1-like Protein"/>
    <property type="match status" value="1"/>
</dbReference>
<keyword evidence="5" id="KW-0812">Transmembrane</keyword>
<evidence type="ECO:0000256" key="3">
    <source>
        <dbReference type="ARBA" id="ARBA00023180"/>
    </source>
</evidence>
<protein>
    <recommendedName>
        <fullName evidence="6">Carboxylesterase type B domain-containing protein</fullName>
    </recommendedName>
</protein>
<gene>
    <name evidence="7" type="ORF">Cfor_05816</name>
</gene>
<dbReference type="Proteomes" id="UP000502823">
    <property type="component" value="Unassembled WGS sequence"/>
</dbReference>
<feature type="region of interest" description="Disordered" evidence="4">
    <location>
        <begin position="728"/>
        <end position="840"/>
    </location>
</feature>
<comment type="caution">
    <text evidence="7">The sequence shown here is derived from an EMBL/GenBank/DDBJ whole genome shotgun (WGS) entry which is preliminary data.</text>
</comment>
<dbReference type="InterPro" id="IPR002018">
    <property type="entry name" value="CarbesteraseB"/>
</dbReference>
<evidence type="ECO:0000256" key="1">
    <source>
        <dbReference type="ARBA" id="ARBA00005964"/>
    </source>
</evidence>
<evidence type="ECO:0000259" key="6">
    <source>
        <dbReference type="Pfam" id="PF00135"/>
    </source>
</evidence>
<keyword evidence="5" id="KW-0472">Membrane</keyword>
<dbReference type="SUPFAM" id="SSF53474">
    <property type="entry name" value="alpha/beta-Hydrolases"/>
    <property type="match status" value="1"/>
</dbReference>
<dbReference type="PROSITE" id="PS00941">
    <property type="entry name" value="CARBOXYLESTERASE_B_2"/>
    <property type="match status" value="1"/>
</dbReference>
<proteinExistence type="inferred from homology"/>
<feature type="compositionally biased region" description="Polar residues" evidence="4">
    <location>
        <begin position="754"/>
        <end position="768"/>
    </location>
</feature>
<keyword evidence="2" id="KW-0732">Signal</keyword>
<evidence type="ECO:0000256" key="4">
    <source>
        <dbReference type="SAM" id="MobiDB-lite"/>
    </source>
</evidence>
<keyword evidence="8" id="KW-1185">Reference proteome</keyword>
<dbReference type="InterPro" id="IPR019819">
    <property type="entry name" value="Carboxylesterase_B_CS"/>
</dbReference>
<dbReference type="AlphaFoldDB" id="A0A6L2PWK7"/>
<keyword evidence="3" id="KW-0325">Glycoprotein</keyword>
<comment type="similarity">
    <text evidence="1">Belongs to the type-B carboxylesterase/lipase family.</text>
</comment>
<accession>A0A6L2PWK7</accession>
<dbReference type="InterPro" id="IPR029058">
    <property type="entry name" value="AB_hydrolase_fold"/>
</dbReference>
<dbReference type="EMBL" id="BLKM01000652">
    <property type="protein sequence ID" value="GFG36604.1"/>
    <property type="molecule type" value="Genomic_DNA"/>
</dbReference>
<feature type="region of interest" description="Disordered" evidence="4">
    <location>
        <begin position="645"/>
        <end position="683"/>
    </location>
</feature>
<name>A0A6L2PWK7_COPFO</name>
<dbReference type="OrthoDB" id="3200163at2759"/>
<dbReference type="Pfam" id="PF00135">
    <property type="entry name" value="COesterase"/>
    <property type="match status" value="1"/>
</dbReference>
<feature type="compositionally biased region" description="Pro residues" evidence="4">
    <location>
        <begin position="792"/>
        <end position="801"/>
    </location>
</feature>
<feature type="compositionally biased region" description="Low complexity" evidence="4">
    <location>
        <begin position="736"/>
        <end position="746"/>
    </location>
</feature>
<dbReference type="InterPro" id="IPR051093">
    <property type="entry name" value="Neuroligin/BSAL"/>
</dbReference>
<organism evidence="7 8">
    <name type="scientific">Coptotermes formosanus</name>
    <name type="common">Formosan subterranean termite</name>
    <dbReference type="NCBI Taxonomy" id="36987"/>
    <lineage>
        <taxon>Eukaryota</taxon>
        <taxon>Metazoa</taxon>
        <taxon>Ecdysozoa</taxon>
        <taxon>Arthropoda</taxon>
        <taxon>Hexapoda</taxon>
        <taxon>Insecta</taxon>
        <taxon>Pterygota</taxon>
        <taxon>Neoptera</taxon>
        <taxon>Polyneoptera</taxon>
        <taxon>Dictyoptera</taxon>
        <taxon>Blattodea</taxon>
        <taxon>Blattoidea</taxon>
        <taxon>Termitoidae</taxon>
        <taxon>Rhinotermitidae</taxon>
        <taxon>Coptotermes</taxon>
    </lineage>
</organism>
<feature type="domain" description="Carboxylesterase type B" evidence="6">
    <location>
        <begin position="42"/>
        <end position="595"/>
    </location>
</feature>
<feature type="compositionally biased region" description="Low complexity" evidence="4">
    <location>
        <begin position="802"/>
        <end position="825"/>
    </location>
</feature>
<evidence type="ECO:0000313" key="8">
    <source>
        <dbReference type="Proteomes" id="UP000502823"/>
    </source>
</evidence>
<feature type="transmembrane region" description="Helical" evidence="5">
    <location>
        <begin position="695"/>
        <end position="725"/>
    </location>
</feature>
<dbReference type="InParanoid" id="A0A6L2PWK7"/>